<evidence type="ECO:0000256" key="4">
    <source>
        <dbReference type="ARBA" id="ARBA00022989"/>
    </source>
</evidence>
<name>A0A3S0KR15_9BACI</name>
<accession>A0A3S0KR15</accession>
<feature type="transmembrane region" description="Helical" evidence="6">
    <location>
        <begin position="103"/>
        <end position="123"/>
    </location>
</feature>
<dbReference type="RefSeq" id="WP_126405570.1">
    <property type="nucleotide sequence ID" value="NZ_RXNT01000001.1"/>
</dbReference>
<evidence type="ECO:0000313" key="8">
    <source>
        <dbReference type="EMBL" id="RTR36329.1"/>
    </source>
</evidence>
<dbReference type="PANTHER" id="PTHR35007">
    <property type="entry name" value="INTEGRAL MEMBRANE PROTEIN-RELATED"/>
    <property type="match status" value="1"/>
</dbReference>
<keyword evidence="5 6" id="KW-0472">Membrane</keyword>
<evidence type="ECO:0000256" key="1">
    <source>
        <dbReference type="ARBA" id="ARBA00004651"/>
    </source>
</evidence>
<feature type="transmembrane region" description="Helical" evidence="6">
    <location>
        <begin position="273"/>
        <end position="300"/>
    </location>
</feature>
<dbReference type="AlphaFoldDB" id="A0A3S0KR15"/>
<gene>
    <name evidence="8" type="ORF">EKG37_01875</name>
</gene>
<keyword evidence="3 6" id="KW-0812">Transmembrane</keyword>
<proteinExistence type="predicted"/>
<keyword evidence="4 6" id="KW-1133">Transmembrane helix</keyword>
<keyword evidence="2" id="KW-1003">Cell membrane</keyword>
<keyword evidence="9" id="KW-1185">Reference proteome</keyword>
<dbReference type="Proteomes" id="UP000271374">
    <property type="component" value="Unassembled WGS sequence"/>
</dbReference>
<organism evidence="8 9">
    <name type="scientific">Bacillus yapensis</name>
    <dbReference type="NCBI Taxonomy" id="2492960"/>
    <lineage>
        <taxon>Bacteria</taxon>
        <taxon>Bacillati</taxon>
        <taxon>Bacillota</taxon>
        <taxon>Bacilli</taxon>
        <taxon>Bacillales</taxon>
        <taxon>Bacillaceae</taxon>
        <taxon>Bacillus</taxon>
    </lineage>
</organism>
<evidence type="ECO:0000313" key="9">
    <source>
        <dbReference type="Proteomes" id="UP000271374"/>
    </source>
</evidence>
<feature type="transmembrane region" description="Helical" evidence="6">
    <location>
        <begin position="6"/>
        <end position="30"/>
    </location>
</feature>
<dbReference type="GO" id="GO:0005886">
    <property type="term" value="C:plasma membrane"/>
    <property type="evidence" value="ECO:0007669"/>
    <property type="project" value="UniProtKB-SubCell"/>
</dbReference>
<evidence type="ECO:0000256" key="2">
    <source>
        <dbReference type="ARBA" id="ARBA00022475"/>
    </source>
</evidence>
<evidence type="ECO:0000259" key="7">
    <source>
        <dbReference type="Pfam" id="PF00482"/>
    </source>
</evidence>
<evidence type="ECO:0000256" key="6">
    <source>
        <dbReference type="SAM" id="Phobius"/>
    </source>
</evidence>
<dbReference type="Pfam" id="PF00482">
    <property type="entry name" value="T2SSF"/>
    <property type="match status" value="1"/>
</dbReference>
<dbReference type="OrthoDB" id="2574794at2"/>
<evidence type="ECO:0000256" key="3">
    <source>
        <dbReference type="ARBA" id="ARBA00022692"/>
    </source>
</evidence>
<evidence type="ECO:0000256" key="5">
    <source>
        <dbReference type="ARBA" id="ARBA00023136"/>
    </source>
</evidence>
<feature type="transmembrane region" description="Helical" evidence="6">
    <location>
        <begin position="129"/>
        <end position="149"/>
    </location>
</feature>
<dbReference type="EMBL" id="RXNT01000001">
    <property type="protein sequence ID" value="RTR36329.1"/>
    <property type="molecule type" value="Genomic_DNA"/>
</dbReference>
<dbReference type="PANTHER" id="PTHR35007:SF2">
    <property type="entry name" value="PILUS ASSEMBLE PROTEIN"/>
    <property type="match status" value="1"/>
</dbReference>
<dbReference type="InterPro" id="IPR018076">
    <property type="entry name" value="T2SS_GspF_dom"/>
</dbReference>
<protein>
    <submittedName>
        <fullName evidence="8">Pilus assembly protein TadB</fullName>
    </submittedName>
</protein>
<reference evidence="8 9" key="1">
    <citation type="submission" date="2018-12" db="EMBL/GenBank/DDBJ databases">
        <title>Bacillus yapensis draft genome sequence.</title>
        <authorList>
            <person name="Yu L."/>
            <person name="Xu X."/>
            <person name="Tang X."/>
        </authorList>
    </citation>
    <scope>NUCLEOTIDE SEQUENCE [LARGE SCALE GENOMIC DNA]</scope>
    <source>
        <strain evidence="8 9">XXST-01</strain>
    </source>
</reference>
<comment type="subcellular location">
    <subcellularLocation>
        <location evidence="1">Cell membrane</location>
        <topology evidence="1">Multi-pass membrane protein</topology>
    </subcellularLocation>
</comment>
<comment type="caution">
    <text evidence="8">The sequence shown here is derived from an EMBL/GenBank/DDBJ whole genome shotgun (WGS) entry which is preliminary data.</text>
</comment>
<feature type="domain" description="Type II secretion system protein GspF" evidence="7">
    <location>
        <begin position="165"/>
        <end position="291"/>
    </location>
</feature>
<sequence length="312" mass="34713">MKFLSLFSSVMFISILILLFIGFVFLYLFIAKKDNLLKANGLTEKKKKKKQNLRERFVMPLVKLGKKAGPIGINYPFFTDIQKTEILINQAGNPLGMHLQDFYGFRFVLAMCGLGFGSFYSFIGLPFAMPVILLAIFGGLFGPNVWIYFKAKNRQEMISIMMPDFLDTVSVTLSAGVSLDGALKQVTKQFEGPLSEEIDRFNREIELGVTRSSAYQGLIDRSSSKELHSLVNALMQGSNLGVPVSRTFKLQADDLRATRGFAAKEKAAKASPLITLVTTFFIAPSVIGLILGLLALNLIYNPEAFGLDHFFF</sequence>